<dbReference type="EMBL" id="JARQDZ010000066">
    <property type="protein sequence ID" value="MDT2984607.1"/>
    <property type="molecule type" value="Genomic_DNA"/>
</dbReference>
<reference evidence="2 3" key="1">
    <citation type="submission" date="2023-03" db="EMBL/GenBank/DDBJ databases">
        <authorList>
            <person name="Shen W."/>
            <person name="Cai J."/>
        </authorList>
    </citation>
    <scope>NUCLEOTIDE SEQUENCE [LARGE SCALE GENOMIC DNA]</scope>
    <source>
        <strain evidence="2 3">B516</strain>
    </source>
</reference>
<feature type="non-terminal residue" evidence="2">
    <location>
        <position position="119"/>
    </location>
</feature>
<evidence type="ECO:0008006" key="4">
    <source>
        <dbReference type="Google" id="ProtNLM"/>
    </source>
</evidence>
<comment type="caution">
    <text evidence="2">The sequence shown here is derived from an EMBL/GenBank/DDBJ whole genome shotgun (WGS) entry which is preliminary data.</text>
</comment>
<proteinExistence type="predicted"/>
<protein>
    <recommendedName>
        <fullName evidence="4">Phage tail protein</fullName>
    </recommendedName>
</protein>
<dbReference type="Proteomes" id="UP001253851">
    <property type="component" value="Unassembled WGS sequence"/>
</dbReference>
<evidence type="ECO:0000313" key="2">
    <source>
        <dbReference type="EMBL" id="MDT2984607.1"/>
    </source>
</evidence>
<feature type="region of interest" description="Disordered" evidence="1">
    <location>
        <begin position="54"/>
        <end position="88"/>
    </location>
</feature>
<organism evidence="2 3">
    <name type="scientific">Enterococcus casseliflavus</name>
    <name type="common">Enterococcus flavescens</name>
    <dbReference type="NCBI Taxonomy" id="37734"/>
    <lineage>
        <taxon>Bacteria</taxon>
        <taxon>Bacillati</taxon>
        <taxon>Bacillota</taxon>
        <taxon>Bacilli</taxon>
        <taxon>Lactobacillales</taxon>
        <taxon>Enterococcaceae</taxon>
        <taxon>Enterococcus</taxon>
    </lineage>
</organism>
<gene>
    <name evidence="2" type="ORF">P7I34_18495</name>
</gene>
<sequence length="119" mass="12416">TQALLAFYGVYDSGRIPTIKNVKVELGKVATADTSSPSENYSAAYPKYEGFYSDTNQVGSDNPDDYKPWTPFMGPQGGQGPKGDSAPLISLSGATQAITVDKDGKITPASSFAVTGTAV</sequence>
<accession>A0ABD5FS63</accession>
<dbReference type="AlphaFoldDB" id="A0ABD5FS63"/>
<feature type="non-terminal residue" evidence="2">
    <location>
        <position position="1"/>
    </location>
</feature>
<evidence type="ECO:0000256" key="1">
    <source>
        <dbReference type="SAM" id="MobiDB-lite"/>
    </source>
</evidence>
<dbReference type="RefSeq" id="WP_311957854.1">
    <property type="nucleotide sequence ID" value="NZ_JARQDZ010000066.1"/>
</dbReference>
<evidence type="ECO:0000313" key="3">
    <source>
        <dbReference type="Proteomes" id="UP001253851"/>
    </source>
</evidence>
<name>A0ABD5FS63_ENTCA</name>